<name>A0A397UAU8_9GLOM</name>
<evidence type="ECO:0000313" key="7">
    <source>
        <dbReference type="EMBL" id="RIB07274.1"/>
    </source>
</evidence>
<dbReference type="STRING" id="44941.A0A397UAU8"/>
<reference evidence="7 8" key="1">
    <citation type="submission" date="2018-06" db="EMBL/GenBank/DDBJ databases">
        <title>Comparative genomics reveals the genomic features of Rhizophagus irregularis, R. cerebriforme, R. diaphanum and Gigaspora rosea, and their symbiotic lifestyle signature.</title>
        <authorList>
            <person name="Morin E."/>
            <person name="San Clemente H."/>
            <person name="Chen E.C.H."/>
            <person name="De La Providencia I."/>
            <person name="Hainaut M."/>
            <person name="Kuo A."/>
            <person name="Kohler A."/>
            <person name="Murat C."/>
            <person name="Tang N."/>
            <person name="Roy S."/>
            <person name="Loubradou J."/>
            <person name="Henrissat B."/>
            <person name="Grigoriev I.V."/>
            <person name="Corradi N."/>
            <person name="Roux C."/>
            <person name="Martin F.M."/>
        </authorList>
    </citation>
    <scope>NUCLEOTIDE SEQUENCE [LARGE SCALE GENOMIC DNA]</scope>
    <source>
        <strain evidence="7 8">DAOM 194757</strain>
    </source>
</reference>
<evidence type="ECO:0000259" key="6">
    <source>
        <dbReference type="PROSITE" id="PS50011"/>
    </source>
</evidence>
<dbReference type="SUPFAM" id="SSF56112">
    <property type="entry name" value="Protein kinase-like (PK-like)"/>
    <property type="match status" value="2"/>
</dbReference>
<keyword evidence="1" id="KW-0723">Serine/threonine-protein kinase</keyword>
<dbReference type="Proteomes" id="UP000266673">
    <property type="component" value="Unassembled WGS sequence"/>
</dbReference>
<dbReference type="GO" id="GO:0004674">
    <property type="term" value="F:protein serine/threonine kinase activity"/>
    <property type="evidence" value="ECO:0007669"/>
    <property type="project" value="UniProtKB-KW"/>
</dbReference>
<sequence>MPMSTYEVTGVFMLILQYANGGNLREYLVKKQKDGIYKILWNEIIRIAIEITHGLKYLHNENIVHRDLHSMNILIHDGSALISDFGLSKKLRDSISTLSSGTKGMPAYIEPECLLQNVKKIKLDKKTDFYSLGALFWELTSGIPPFNGHENLAEFITNLVDDDSETSMCSGDFVLSNDSDRQSMLFENIYTLFKNTNTYDKELKQHIIVNNSENIIKFLGITEEQIVSGLQNLHDNNIIHGDLLQINC</sequence>
<keyword evidence="2" id="KW-0808">Transferase</keyword>
<dbReference type="PROSITE" id="PS50011">
    <property type="entry name" value="PROTEIN_KINASE_DOM"/>
    <property type="match status" value="1"/>
</dbReference>
<dbReference type="GO" id="GO:0005524">
    <property type="term" value="F:ATP binding"/>
    <property type="evidence" value="ECO:0007669"/>
    <property type="project" value="UniProtKB-KW"/>
</dbReference>
<keyword evidence="5" id="KW-0067">ATP-binding</keyword>
<evidence type="ECO:0000313" key="8">
    <source>
        <dbReference type="Proteomes" id="UP000266673"/>
    </source>
</evidence>
<organism evidence="7 8">
    <name type="scientific">Gigaspora rosea</name>
    <dbReference type="NCBI Taxonomy" id="44941"/>
    <lineage>
        <taxon>Eukaryota</taxon>
        <taxon>Fungi</taxon>
        <taxon>Fungi incertae sedis</taxon>
        <taxon>Mucoromycota</taxon>
        <taxon>Glomeromycotina</taxon>
        <taxon>Glomeromycetes</taxon>
        <taxon>Diversisporales</taxon>
        <taxon>Gigasporaceae</taxon>
        <taxon>Gigaspora</taxon>
    </lineage>
</organism>
<keyword evidence="4 7" id="KW-0418">Kinase</keyword>
<feature type="domain" description="Protein kinase" evidence="6">
    <location>
        <begin position="1"/>
        <end position="209"/>
    </location>
</feature>
<dbReference type="InterPro" id="IPR011009">
    <property type="entry name" value="Kinase-like_dom_sf"/>
</dbReference>
<evidence type="ECO:0000256" key="4">
    <source>
        <dbReference type="ARBA" id="ARBA00022777"/>
    </source>
</evidence>
<evidence type="ECO:0000256" key="5">
    <source>
        <dbReference type="ARBA" id="ARBA00022840"/>
    </source>
</evidence>
<keyword evidence="3" id="KW-0547">Nucleotide-binding</keyword>
<comment type="caution">
    <text evidence="7">The sequence shown here is derived from an EMBL/GenBank/DDBJ whole genome shotgun (WGS) entry which is preliminary data.</text>
</comment>
<dbReference type="InterPro" id="IPR000719">
    <property type="entry name" value="Prot_kinase_dom"/>
</dbReference>
<gene>
    <name evidence="7" type="ORF">C2G38_2046132</name>
</gene>
<dbReference type="AlphaFoldDB" id="A0A397UAU8"/>
<evidence type="ECO:0000256" key="2">
    <source>
        <dbReference type="ARBA" id="ARBA00022679"/>
    </source>
</evidence>
<dbReference type="Pfam" id="PF00069">
    <property type="entry name" value="Pkinase"/>
    <property type="match status" value="1"/>
</dbReference>
<proteinExistence type="predicted"/>
<keyword evidence="8" id="KW-1185">Reference proteome</keyword>
<dbReference type="OrthoDB" id="4062651at2759"/>
<protein>
    <submittedName>
        <fullName evidence="7">Kinase-like domain-containing protein</fullName>
    </submittedName>
</protein>
<evidence type="ECO:0000256" key="3">
    <source>
        <dbReference type="ARBA" id="ARBA00022741"/>
    </source>
</evidence>
<dbReference type="PANTHER" id="PTHR24351">
    <property type="entry name" value="RIBOSOMAL PROTEIN S6 KINASE"/>
    <property type="match status" value="1"/>
</dbReference>
<accession>A0A397UAU8</accession>
<dbReference type="EMBL" id="QKWP01001684">
    <property type="protein sequence ID" value="RIB07274.1"/>
    <property type="molecule type" value="Genomic_DNA"/>
</dbReference>
<evidence type="ECO:0000256" key="1">
    <source>
        <dbReference type="ARBA" id="ARBA00022527"/>
    </source>
</evidence>
<dbReference type="Gene3D" id="1.10.510.10">
    <property type="entry name" value="Transferase(Phosphotransferase) domain 1"/>
    <property type="match status" value="1"/>
</dbReference>